<dbReference type="GO" id="GO:0046856">
    <property type="term" value="P:phosphatidylinositol dephosphorylation"/>
    <property type="evidence" value="ECO:0007669"/>
    <property type="project" value="InterPro"/>
</dbReference>
<evidence type="ECO:0000256" key="8">
    <source>
        <dbReference type="ARBA" id="ARBA00023136"/>
    </source>
</evidence>
<dbReference type="Proteomes" id="UP000037510">
    <property type="component" value="Unassembled WGS sequence"/>
</dbReference>
<keyword evidence="12" id="KW-1185">Reference proteome</keyword>
<gene>
    <name evidence="11" type="ORF">OBRU01_15824</name>
</gene>
<dbReference type="Pfam" id="PF16776">
    <property type="entry name" value="INPP5B_PH"/>
    <property type="match status" value="1"/>
</dbReference>
<dbReference type="Gene3D" id="2.60.40.10">
    <property type="entry name" value="Immunoglobulins"/>
    <property type="match status" value="1"/>
</dbReference>
<reference evidence="11 12" key="1">
    <citation type="journal article" date="2015" name="Genome Biol. Evol.">
        <title>The genome of winter moth (Operophtera brumata) provides a genomic perspective on sexual dimorphism and phenology.</title>
        <authorList>
            <person name="Derks M.F."/>
            <person name="Smit S."/>
            <person name="Salis L."/>
            <person name="Schijlen E."/>
            <person name="Bossers A."/>
            <person name="Mateman C."/>
            <person name="Pijl A.S."/>
            <person name="de Ridder D."/>
            <person name="Groenen M.A."/>
            <person name="Visser M.E."/>
            <person name="Megens H.J."/>
        </authorList>
    </citation>
    <scope>NUCLEOTIDE SEQUENCE [LARGE SCALE GENOMIC DNA]</scope>
    <source>
        <strain evidence="11">WM2013NL</strain>
        <tissue evidence="11">Head and thorax</tissue>
    </source>
</reference>
<proteinExistence type="inferred from homology"/>
<sequence>MNHDEIKAVVQEKFLSSEHVIAFLNDAKVLHPEWVKKDRLLAIVEFGDEKAVFCLSTSSCPPKSFTDLSIEIVLPIDNTFKCEIDNKPSDPEAVLYLNLQSHSDKYKFEIQMTPRVDSFVDELFRGLEAVNKMPTQPEFVWMKKYNRKNDDDVIAQSMVVPRSGVAHTHGSAPLAIRESIIKHKMSDRELDYTYTKNFSIFCGTWNVNDKPPVIPLKGWLSTDKEPPDIYAVGFQELDLSKETFLFDQTNREDEWYSAVLSNVDSRAKYVKVEKVRLVGMLLIVLIKAKHMLHVRNIVCDTVGTGIMGKMGNKGGVSIRFDLHSTSLCFVNSHLAAHVEEYERRNQDFRDICSRTRFAQINQPSKAIKDHDHIYWLGDLNYRITELDPTSVKKMVDNNNFGPVLEWDQLKQQHKLNNVFAGYFEGPISFKPTYKYDPGTDNWDSSEKNRAPAWCDRIFWKGESIAQLAYRSHPTLNISDHKPVSALFRSSIKVIDEEKYRKIYEEVIKHLDKLENEQIPQVKVDLTEIDFGTVRYLELQVRTITIKNIGKLPVEFEFIKKLDESSFCKEWLIVEPYKKCICAEEECEIQLKVLINKTSACKMNAGSDKLYDILVLHLSGGKDIFITINGTYQRSCFGCSIEVLVNLNMPVKEVPVGKLIELENKRDQCVSNQSTYSIPKEVWYLVDHIYLHGLKQPNLFEQPGFHSEILQIRDWLDNGSVDPIPGSIHSVAEALLLLLESTTDPIIPYNLQSVCLRNSANYLQCKQIIMELPEFRKNVFLYLCEFLQEALQHSAENGLDAKTLSSLFGAIFLRDNHNHVQEPQSRINKQVIDKKKAQFVHHFLTNDHSDLIFSR</sequence>
<dbReference type="PANTHER" id="PTHR11200">
    <property type="entry name" value="INOSITOL 5-PHOSPHATASE"/>
    <property type="match status" value="1"/>
</dbReference>
<evidence type="ECO:0000256" key="9">
    <source>
        <dbReference type="ARBA" id="ARBA00023329"/>
    </source>
</evidence>
<protein>
    <recommendedName>
        <fullName evidence="4">phosphoinositide 5-phosphatase</fullName>
        <ecNumber evidence="4">3.1.3.36</ecNumber>
    </recommendedName>
</protein>
<evidence type="ECO:0000313" key="12">
    <source>
        <dbReference type="Proteomes" id="UP000037510"/>
    </source>
</evidence>
<dbReference type="STRING" id="104452.A0A0L7KZ46"/>
<dbReference type="GO" id="GO:0007165">
    <property type="term" value="P:signal transduction"/>
    <property type="evidence" value="ECO:0007669"/>
    <property type="project" value="InterPro"/>
</dbReference>
<dbReference type="SMART" id="SM00324">
    <property type="entry name" value="RhoGAP"/>
    <property type="match status" value="1"/>
</dbReference>
<dbReference type="InterPro" id="IPR008936">
    <property type="entry name" value="Rho_GTPase_activation_prot"/>
</dbReference>
<dbReference type="EMBL" id="JTDY01004323">
    <property type="protein sequence ID" value="KOB68294.1"/>
    <property type="molecule type" value="Genomic_DNA"/>
</dbReference>
<evidence type="ECO:0000256" key="7">
    <source>
        <dbReference type="ARBA" id="ARBA00023098"/>
    </source>
</evidence>
<dbReference type="EC" id="3.1.3.36" evidence="4"/>
<dbReference type="Gene3D" id="2.30.29.110">
    <property type="match status" value="1"/>
</dbReference>
<dbReference type="Gene3D" id="3.60.10.10">
    <property type="entry name" value="Endonuclease/exonuclease/phosphatase"/>
    <property type="match status" value="1"/>
</dbReference>
<dbReference type="GO" id="GO:0052745">
    <property type="term" value="F:inositol phosphate phosphatase activity"/>
    <property type="evidence" value="ECO:0007669"/>
    <property type="project" value="InterPro"/>
</dbReference>
<comment type="caution">
    <text evidence="11">The sequence shown here is derived from an EMBL/GenBank/DDBJ whole genome shotgun (WGS) entry which is preliminary data.</text>
</comment>
<dbReference type="InterPro" id="IPR048869">
    <property type="entry name" value="OCRL-1_2_ASH"/>
</dbReference>
<evidence type="ECO:0000259" key="10">
    <source>
        <dbReference type="PROSITE" id="PS50238"/>
    </source>
</evidence>
<dbReference type="FunFam" id="1.10.555.10:FF:000012">
    <property type="entry name" value="Putative inositol polyphosphate 5-phosphatase OCRL-1"/>
    <property type="match status" value="1"/>
</dbReference>
<evidence type="ECO:0000256" key="2">
    <source>
        <dbReference type="ARBA" id="ARBA00004580"/>
    </source>
</evidence>
<dbReference type="CDD" id="cd04380">
    <property type="entry name" value="RhoGAP_OCRL1"/>
    <property type="match status" value="1"/>
</dbReference>
<dbReference type="Pfam" id="PF22669">
    <property type="entry name" value="Exo_endo_phos2"/>
    <property type="match status" value="1"/>
</dbReference>
<dbReference type="InterPro" id="IPR013783">
    <property type="entry name" value="Ig-like_fold"/>
</dbReference>
<keyword evidence="6" id="KW-0378">Hydrolase</keyword>
<dbReference type="Pfam" id="PF21310">
    <property type="entry name" value="OCRL-like_ASH"/>
    <property type="match status" value="1"/>
</dbReference>
<evidence type="ECO:0000256" key="6">
    <source>
        <dbReference type="ARBA" id="ARBA00022801"/>
    </source>
</evidence>
<name>A0A0L7KZ46_OPEBR</name>
<dbReference type="GO" id="GO:0031901">
    <property type="term" value="C:early endosome membrane"/>
    <property type="evidence" value="ECO:0007669"/>
    <property type="project" value="UniProtKB-SubCell"/>
</dbReference>
<organism evidence="11 12">
    <name type="scientific">Operophtera brumata</name>
    <name type="common">Winter moth</name>
    <name type="synonym">Phalaena brumata</name>
    <dbReference type="NCBI Taxonomy" id="104452"/>
    <lineage>
        <taxon>Eukaryota</taxon>
        <taxon>Metazoa</taxon>
        <taxon>Ecdysozoa</taxon>
        <taxon>Arthropoda</taxon>
        <taxon>Hexapoda</taxon>
        <taxon>Insecta</taxon>
        <taxon>Pterygota</taxon>
        <taxon>Neoptera</taxon>
        <taxon>Endopterygota</taxon>
        <taxon>Lepidoptera</taxon>
        <taxon>Glossata</taxon>
        <taxon>Ditrysia</taxon>
        <taxon>Geometroidea</taxon>
        <taxon>Geometridae</taxon>
        <taxon>Larentiinae</taxon>
        <taxon>Operophtera</taxon>
    </lineage>
</organism>
<dbReference type="Gene3D" id="1.10.555.10">
    <property type="entry name" value="Rho GTPase activation protein"/>
    <property type="match status" value="1"/>
</dbReference>
<dbReference type="FunFam" id="3.60.10.10:FF:000004">
    <property type="entry name" value="Type II inositol 1,4,5-trisphosphate 5-phosphatase"/>
    <property type="match status" value="1"/>
</dbReference>
<dbReference type="AlphaFoldDB" id="A0A0L7KZ46"/>
<keyword evidence="7" id="KW-0443">Lipid metabolism</keyword>
<dbReference type="PROSITE" id="PS50238">
    <property type="entry name" value="RHOGAP"/>
    <property type="match status" value="1"/>
</dbReference>
<dbReference type="InterPro" id="IPR000300">
    <property type="entry name" value="IPPc"/>
</dbReference>
<dbReference type="SMART" id="SM00128">
    <property type="entry name" value="IPPc"/>
    <property type="match status" value="1"/>
</dbReference>
<evidence type="ECO:0000256" key="1">
    <source>
        <dbReference type="ARBA" id="ARBA00004146"/>
    </source>
</evidence>
<dbReference type="GO" id="GO:0030670">
    <property type="term" value="C:phagocytic vesicle membrane"/>
    <property type="evidence" value="ECO:0007669"/>
    <property type="project" value="UniProtKB-SubCell"/>
</dbReference>
<evidence type="ECO:0000256" key="4">
    <source>
        <dbReference type="ARBA" id="ARBA00013044"/>
    </source>
</evidence>
<keyword evidence="9" id="KW-0968">Cytoplasmic vesicle</keyword>
<feature type="domain" description="Rho-GAP" evidence="10">
    <location>
        <begin position="659"/>
        <end position="851"/>
    </location>
</feature>
<dbReference type="InterPro" id="IPR046985">
    <property type="entry name" value="IP5"/>
</dbReference>
<comment type="subcellular location">
    <subcellularLocation>
        <location evidence="2">Cytoplasmic vesicle</location>
        <location evidence="2">Phagosome membrane</location>
    </subcellularLocation>
    <subcellularLocation>
        <location evidence="1">Early endosome membrane</location>
    </subcellularLocation>
</comment>
<dbReference type="SUPFAM" id="SSF48350">
    <property type="entry name" value="GTPase activation domain, GAP"/>
    <property type="match status" value="1"/>
</dbReference>
<dbReference type="InterPro" id="IPR047078">
    <property type="entry name" value="RhoGAP_OCRL1"/>
</dbReference>
<keyword evidence="5" id="KW-0967">Endosome</keyword>
<keyword evidence="8" id="KW-0472">Membrane</keyword>
<evidence type="ECO:0000256" key="3">
    <source>
        <dbReference type="ARBA" id="ARBA00005910"/>
    </source>
</evidence>
<dbReference type="FunFam" id="2.60.40.10:FF:000132">
    <property type="entry name" value="Inositol polyphosphate 5-phosphatase OCRL-1 isoform b"/>
    <property type="match status" value="1"/>
</dbReference>
<dbReference type="CDD" id="cd09093">
    <property type="entry name" value="INPP5c_INPP5B"/>
    <property type="match status" value="1"/>
</dbReference>
<dbReference type="Pfam" id="PF00620">
    <property type="entry name" value="RhoGAP"/>
    <property type="match status" value="1"/>
</dbReference>
<dbReference type="InterPro" id="IPR000198">
    <property type="entry name" value="RhoGAP_dom"/>
</dbReference>
<evidence type="ECO:0000256" key="5">
    <source>
        <dbReference type="ARBA" id="ARBA00022753"/>
    </source>
</evidence>
<comment type="similarity">
    <text evidence="3">Belongs to the inositol 1,4,5-trisphosphate 5-phosphatase type II family.</text>
</comment>
<dbReference type="InterPro" id="IPR031896">
    <property type="entry name" value="INPP5B_PH_dom"/>
</dbReference>
<dbReference type="InterPro" id="IPR036691">
    <property type="entry name" value="Endo/exonu/phosph_ase_sf"/>
</dbReference>
<dbReference type="GO" id="GO:0004439">
    <property type="term" value="F:phosphatidylinositol-4,5-bisphosphate 5-phosphatase activity"/>
    <property type="evidence" value="ECO:0007669"/>
    <property type="project" value="UniProtKB-EC"/>
</dbReference>
<accession>A0A0L7KZ46</accession>
<dbReference type="SUPFAM" id="SSF56219">
    <property type="entry name" value="DNase I-like"/>
    <property type="match status" value="1"/>
</dbReference>
<dbReference type="PANTHER" id="PTHR11200:SF300">
    <property type="entry name" value="TYPE II INOSITOL 1,4,5-TRISPHOSPHATE 5-PHOSPHATASE"/>
    <property type="match status" value="1"/>
</dbReference>
<evidence type="ECO:0000313" key="11">
    <source>
        <dbReference type="EMBL" id="KOB68294.1"/>
    </source>
</evidence>
<dbReference type="InterPro" id="IPR037793">
    <property type="entry name" value="OCRL1/INPP5B_INPP5c"/>
</dbReference>